<dbReference type="Proteomes" id="UP001153714">
    <property type="component" value="Chromosome 19"/>
</dbReference>
<dbReference type="PRINTS" id="PR00080">
    <property type="entry name" value="SDRFAMILY"/>
</dbReference>
<sequence length="254" mass="27381">MDFCDKVVVVTGASSGIGAATAKYFARESANVVLIGRNENALNEIAAECEKAKGIKPLIIKAELSNDDEVKNIVTKTIEVFGRIDVLVNNAGYGGKAGILDGIEPYDHIMKTNVRAVYLLTSLCTPHLVKTKGNIVNVSSVAAFRPIKDLHFLPYCISKAALDQFTRCLAVELAKYGIRVNSVNPGATRTNFVLAAGLSKEKAEELYKVRDKVMPLGKVAESEDIADMIVFLASNRARSITGAIHVIDNGENLV</sequence>
<dbReference type="InterPro" id="IPR036291">
    <property type="entry name" value="NAD(P)-bd_dom_sf"/>
</dbReference>
<dbReference type="FunFam" id="3.40.50.720:FF:000084">
    <property type="entry name" value="Short-chain dehydrogenase reductase"/>
    <property type="match status" value="1"/>
</dbReference>
<dbReference type="GO" id="GO:0016491">
    <property type="term" value="F:oxidoreductase activity"/>
    <property type="evidence" value="ECO:0007669"/>
    <property type="project" value="UniProtKB-KW"/>
</dbReference>
<dbReference type="InterPro" id="IPR002347">
    <property type="entry name" value="SDR_fam"/>
</dbReference>
<reference evidence="2" key="2">
    <citation type="submission" date="2022-10" db="EMBL/GenBank/DDBJ databases">
        <authorList>
            <consortium name="ENA_rothamsted_submissions"/>
            <consortium name="culmorum"/>
            <person name="King R."/>
        </authorList>
    </citation>
    <scope>NUCLEOTIDE SEQUENCE</scope>
</reference>
<dbReference type="EMBL" id="OU893350">
    <property type="protein sequence ID" value="CAG9788174.1"/>
    <property type="molecule type" value="Genomic_DNA"/>
</dbReference>
<dbReference type="AlphaFoldDB" id="A0A9N9R2F9"/>
<proteinExistence type="predicted"/>
<keyword evidence="3" id="KW-1185">Reference proteome</keyword>
<accession>A0A9N9R2F9</accession>
<dbReference type="Gene3D" id="3.40.50.720">
    <property type="entry name" value="NAD(P)-binding Rossmann-like Domain"/>
    <property type="match status" value="1"/>
</dbReference>
<evidence type="ECO:0000313" key="3">
    <source>
        <dbReference type="Proteomes" id="UP001153714"/>
    </source>
</evidence>
<dbReference type="InterPro" id="IPR020904">
    <property type="entry name" value="Sc_DH/Rdtase_CS"/>
</dbReference>
<gene>
    <name evidence="2" type="ORF">DIATSA_LOCUS6000</name>
</gene>
<reference evidence="2" key="1">
    <citation type="submission" date="2021-12" db="EMBL/GenBank/DDBJ databases">
        <authorList>
            <person name="King R."/>
        </authorList>
    </citation>
    <scope>NUCLEOTIDE SEQUENCE</scope>
</reference>
<dbReference type="OrthoDB" id="47007at2759"/>
<dbReference type="SUPFAM" id="SSF51735">
    <property type="entry name" value="NAD(P)-binding Rossmann-fold domains"/>
    <property type="match status" value="1"/>
</dbReference>
<dbReference type="PANTHER" id="PTHR43975">
    <property type="entry name" value="ZGC:101858"/>
    <property type="match status" value="1"/>
</dbReference>
<name>A0A9N9R2F9_9NEOP</name>
<keyword evidence="1" id="KW-0560">Oxidoreductase</keyword>
<protein>
    <submittedName>
        <fullName evidence="2">Uncharacterized protein</fullName>
    </submittedName>
</protein>
<dbReference type="PANTHER" id="PTHR43975:SF2">
    <property type="entry name" value="EG:BACR7A4.14 PROTEIN-RELATED"/>
    <property type="match status" value="1"/>
</dbReference>
<evidence type="ECO:0000256" key="1">
    <source>
        <dbReference type="ARBA" id="ARBA00023002"/>
    </source>
</evidence>
<dbReference type="PROSITE" id="PS00061">
    <property type="entry name" value="ADH_SHORT"/>
    <property type="match status" value="1"/>
</dbReference>
<evidence type="ECO:0000313" key="2">
    <source>
        <dbReference type="EMBL" id="CAG9788174.1"/>
    </source>
</evidence>
<dbReference type="Pfam" id="PF13561">
    <property type="entry name" value="adh_short_C2"/>
    <property type="match status" value="1"/>
</dbReference>
<organism evidence="2 3">
    <name type="scientific">Diatraea saccharalis</name>
    <name type="common">sugarcane borer</name>
    <dbReference type="NCBI Taxonomy" id="40085"/>
    <lineage>
        <taxon>Eukaryota</taxon>
        <taxon>Metazoa</taxon>
        <taxon>Ecdysozoa</taxon>
        <taxon>Arthropoda</taxon>
        <taxon>Hexapoda</taxon>
        <taxon>Insecta</taxon>
        <taxon>Pterygota</taxon>
        <taxon>Neoptera</taxon>
        <taxon>Endopterygota</taxon>
        <taxon>Lepidoptera</taxon>
        <taxon>Glossata</taxon>
        <taxon>Ditrysia</taxon>
        <taxon>Pyraloidea</taxon>
        <taxon>Crambidae</taxon>
        <taxon>Crambinae</taxon>
        <taxon>Diatraea</taxon>
    </lineage>
</organism>
<dbReference type="PRINTS" id="PR00081">
    <property type="entry name" value="GDHRDH"/>
</dbReference>